<dbReference type="EMBL" id="CM042009">
    <property type="protein sequence ID" value="KAI3792203.1"/>
    <property type="molecule type" value="Genomic_DNA"/>
</dbReference>
<dbReference type="Proteomes" id="UP001055811">
    <property type="component" value="Linkage Group LG01"/>
</dbReference>
<protein>
    <submittedName>
        <fullName evidence="1">Uncharacterized protein</fullName>
    </submittedName>
</protein>
<reference evidence="2" key="1">
    <citation type="journal article" date="2022" name="Mol. Ecol. Resour.">
        <title>The genomes of chicory, endive, great burdock and yacon provide insights into Asteraceae palaeo-polyploidization history and plant inulin production.</title>
        <authorList>
            <person name="Fan W."/>
            <person name="Wang S."/>
            <person name="Wang H."/>
            <person name="Wang A."/>
            <person name="Jiang F."/>
            <person name="Liu H."/>
            <person name="Zhao H."/>
            <person name="Xu D."/>
            <person name="Zhang Y."/>
        </authorList>
    </citation>
    <scope>NUCLEOTIDE SEQUENCE [LARGE SCALE GENOMIC DNA]</scope>
    <source>
        <strain evidence="2">cv. Punajuju</strain>
    </source>
</reference>
<sequence length="74" mass="8825">MCSDQELRGVYEWKQHEFIIVSHQSAQVKLTLICVVMEQGFFNDNSEVRLINFIFNHLCFLSHCLHLTFCTYRI</sequence>
<organism evidence="1 2">
    <name type="scientific">Cichorium intybus</name>
    <name type="common">Chicory</name>
    <dbReference type="NCBI Taxonomy" id="13427"/>
    <lineage>
        <taxon>Eukaryota</taxon>
        <taxon>Viridiplantae</taxon>
        <taxon>Streptophyta</taxon>
        <taxon>Embryophyta</taxon>
        <taxon>Tracheophyta</taxon>
        <taxon>Spermatophyta</taxon>
        <taxon>Magnoliopsida</taxon>
        <taxon>eudicotyledons</taxon>
        <taxon>Gunneridae</taxon>
        <taxon>Pentapetalae</taxon>
        <taxon>asterids</taxon>
        <taxon>campanulids</taxon>
        <taxon>Asterales</taxon>
        <taxon>Asteraceae</taxon>
        <taxon>Cichorioideae</taxon>
        <taxon>Cichorieae</taxon>
        <taxon>Cichoriinae</taxon>
        <taxon>Cichorium</taxon>
    </lineage>
</organism>
<accession>A0ACB9H8L2</accession>
<proteinExistence type="predicted"/>
<keyword evidence="2" id="KW-1185">Reference proteome</keyword>
<evidence type="ECO:0000313" key="1">
    <source>
        <dbReference type="EMBL" id="KAI3792203.1"/>
    </source>
</evidence>
<gene>
    <name evidence="1" type="ORF">L2E82_06076</name>
</gene>
<comment type="caution">
    <text evidence="1">The sequence shown here is derived from an EMBL/GenBank/DDBJ whole genome shotgun (WGS) entry which is preliminary data.</text>
</comment>
<reference evidence="1 2" key="2">
    <citation type="journal article" date="2022" name="Mol. Ecol. Resour.">
        <title>The genomes of chicory, endive, great burdock and yacon provide insights into Asteraceae paleo-polyploidization history and plant inulin production.</title>
        <authorList>
            <person name="Fan W."/>
            <person name="Wang S."/>
            <person name="Wang H."/>
            <person name="Wang A."/>
            <person name="Jiang F."/>
            <person name="Liu H."/>
            <person name="Zhao H."/>
            <person name="Xu D."/>
            <person name="Zhang Y."/>
        </authorList>
    </citation>
    <scope>NUCLEOTIDE SEQUENCE [LARGE SCALE GENOMIC DNA]</scope>
    <source>
        <strain evidence="2">cv. Punajuju</strain>
        <tissue evidence="1">Leaves</tissue>
    </source>
</reference>
<name>A0ACB9H8L2_CICIN</name>
<evidence type="ECO:0000313" key="2">
    <source>
        <dbReference type="Proteomes" id="UP001055811"/>
    </source>
</evidence>